<feature type="transmembrane region" description="Helical" evidence="1">
    <location>
        <begin position="212"/>
        <end position="230"/>
    </location>
</feature>
<reference evidence="2" key="1">
    <citation type="journal article" date="2014" name="Int. J. Syst. Evol. Microbiol.">
        <title>Complete genome sequence of Corynebacterium casei LMG S-19264T (=DSM 44701T), isolated from a smear-ripened cheese.</title>
        <authorList>
            <consortium name="US DOE Joint Genome Institute (JGI-PGF)"/>
            <person name="Walter F."/>
            <person name="Albersmeier A."/>
            <person name="Kalinowski J."/>
            <person name="Ruckert C."/>
        </authorList>
    </citation>
    <scope>NUCLEOTIDE SEQUENCE</scope>
    <source>
        <strain evidence="2">CGMCC 1.15794</strain>
    </source>
</reference>
<evidence type="ECO:0000256" key="1">
    <source>
        <dbReference type="SAM" id="Phobius"/>
    </source>
</evidence>
<organism evidence="2 3">
    <name type="scientific">Microbacterium album</name>
    <dbReference type="NCBI Taxonomy" id="2053191"/>
    <lineage>
        <taxon>Bacteria</taxon>
        <taxon>Bacillati</taxon>
        <taxon>Actinomycetota</taxon>
        <taxon>Actinomycetes</taxon>
        <taxon>Micrococcales</taxon>
        <taxon>Microbacteriaceae</taxon>
        <taxon>Microbacterium</taxon>
    </lineage>
</organism>
<gene>
    <name evidence="2" type="ORF">GCM10010921_27260</name>
</gene>
<feature type="transmembrane region" description="Helical" evidence="1">
    <location>
        <begin position="57"/>
        <end position="78"/>
    </location>
</feature>
<evidence type="ECO:0000313" key="3">
    <source>
        <dbReference type="Proteomes" id="UP000657592"/>
    </source>
</evidence>
<feature type="transmembrane region" description="Helical" evidence="1">
    <location>
        <begin position="28"/>
        <end position="50"/>
    </location>
</feature>
<evidence type="ECO:0000313" key="2">
    <source>
        <dbReference type="EMBL" id="GGH49222.1"/>
    </source>
</evidence>
<dbReference type="AlphaFoldDB" id="A0A917IHM6"/>
<feature type="transmembrane region" description="Helical" evidence="1">
    <location>
        <begin position="98"/>
        <end position="122"/>
    </location>
</feature>
<sequence length="242" mass="24101">MPLVAIAGALVGALAFFADGLRGPFGAVVLGAVSSASTWMLGATVVGYLAGSRLRAGVAAAVFGAGVTAVYYTLRWVFLQPWAFGSPDPHGAGWGSPAGLRFLLVAAAWIAATAVGGAVLGVLARTVPRQRSPLGDVLSGVWLGVCLAPAIAYLPDLVTHAGATWAHADWGATADTGAPHALISALAAAAVVLIVVPALAPRGRGAPAVTRFAGAACLSTAALAVLFRLATDAVRTIAGDVF</sequence>
<proteinExistence type="predicted"/>
<keyword evidence="1" id="KW-0812">Transmembrane</keyword>
<name>A0A917IHM6_9MICO</name>
<protein>
    <submittedName>
        <fullName evidence="2">Uncharacterized protein</fullName>
    </submittedName>
</protein>
<keyword evidence="1" id="KW-0472">Membrane</keyword>
<keyword evidence="3" id="KW-1185">Reference proteome</keyword>
<reference evidence="2" key="2">
    <citation type="submission" date="2020-09" db="EMBL/GenBank/DDBJ databases">
        <authorList>
            <person name="Sun Q."/>
            <person name="Zhou Y."/>
        </authorList>
    </citation>
    <scope>NUCLEOTIDE SEQUENCE</scope>
    <source>
        <strain evidence="2">CGMCC 1.15794</strain>
    </source>
</reference>
<dbReference type="EMBL" id="BMJY01000017">
    <property type="protein sequence ID" value="GGH49222.1"/>
    <property type="molecule type" value="Genomic_DNA"/>
</dbReference>
<feature type="transmembrane region" description="Helical" evidence="1">
    <location>
        <begin position="181"/>
        <end position="200"/>
    </location>
</feature>
<keyword evidence="1" id="KW-1133">Transmembrane helix</keyword>
<dbReference type="Proteomes" id="UP000657592">
    <property type="component" value="Unassembled WGS sequence"/>
</dbReference>
<comment type="caution">
    <text evidence="2">The sequence shown here is derived from an EMBL/GenBank/DDBJ whole genome shotgun (WGS) entry which is preliminary data.</text>
</comment>
<accession>A0A917IHM6</accession>
<feature type="transmembrane region" description="Helical" evidence="1">
    <location>
        <begin position="134"/>
        <end position="154"/>
    </location>
</feature>